<accession>A0AAU9U3C3</accession>
<sequence>MDKDKYFSCFSSEEFESTSNSYSLSDQERFEEKLLKVFPNNPRHITLAHINAKSFHVHYSDLLTSFSTGIVDFILVSDSIPGYQLFRIDPNGQGGSGVGIYLRSSIPASVVSKFHLTPYKFSRILFSEIVNQISLSR</sequence>
<comment type="caution">
    <text evidence="1">The sequence shown here is derived from an EMBL/GenBank/DDBJ whole genome shotgun (WGS) entry which is preliminary data.</text>
</comment>
<gene>
    <name evidence="1" type="ORF">EEDITHA_LOCUS8206</name>
</gene>
<evidence type="ECO:0000313" key="1">
    <source>
        <dbReference type="EMBL" id="CAH2092451.1"/>
    </source>
</evidence>
<evidence type="ECO:0000313" key="2">
    <source>
        <dbReference type="Proteomes" id="UP001153954"/>
    </source>
</evidence>
<dbReference type="EMBL" id="CAKOGL010000011">
    <property type="protein sequence ID" value="CAH2092451.1"/>
    <property type="molecule type" value="Genomic_DNA"/>
</dbReference>
<name>A0AAU9U3C3_EUPED</name>
<protein>
    <submittedName>
        <fullName evidence="1">Uncharacterized protein</fullName>
    </submittedName>
</protein>
<dbReference type="Proteomes" id="UP001153954">
    <property type="component" value="Unassembled WGS sequence"/>
</dbReference>
<proteinExistence type="predicted"/>
<dbReference type="AlphaFoldDB" id="A0AAU9U3C3"/>
<organism evidence="1 2">
    <name type="scientific">Euphydryas editha</name>
    <name type="common">Edith's checkerspot</name>
    <dbReference type="NCBI Taxonomy" id="104508"/>
    <lineage>
        <taxon>Eukaryota</taxon>
        <taxon>Metazoa</taxon>
        <taxon>Ecdysozoa</taxon>
        <taxon>Arthropoda</taxon>
        <taxon>Hexapoda</taxon>
        <taxon>Insecta</taxon>
        <taxon>Pterygota</taxon>
        <taxon>Neoptera</taxon>
        <taxon>Endopterygota</taxon>
        <taxon>Lepidoptera</taxon>
        <taxon>Glossata</taxon>
        <taxon>Ditrysia</taxon>
        <taxon>Papilionoidea</taxon>
        <taxon>Nymphalidae</taxon>
        <taxon>Nymphalinae</taxon>
        <taxon>Euphydryas</taxon>
    </lineage>
</organism>
<keyword evidence="2" id="KW-1185">Reference proteome</keyword>
<reference evidence="1" key="1">
    <citation type="submission" date="2022-03" db="EMBL/GenBank/DDBJ databases">
        <authorList>
            <person name="Tunstrom K."/>
        </authorList>
    </citation>
    <scope>NUCLEOTIDE SEQUENCE</scope>
</reference>